<evidence type="ECO:0000256" key="4">
    <source>
        <dbReference type="ARBA" id="ARBA00023139"/>
    </source>
</evidence>
<keyword evidence="1" id="KW-1003">Cell membrane</keyword>
<organism evidence="7 8">
    <name type="scientific">Schaalia radingae</name>
    <dbReference type="NCBI Taxonomy" id="131110"/>
    <lineage>
        <taxon>Bacteria</taxon>
        <taxon>Bacillati</taxon>
        <taxon>Actinomycetota</taxon>
        <taxon>Actinomycetes</taxon>
        <taxon>Actinomycetales</taxon>
        <taxon>Actinomycetaceae</taxon>
        <taxon>Schaalia</taxon>
    </lineage>
</organism>
<evidence type="ECO:0000313" key="8">
    <source>
        <dbReference type="Proteomes" id="UP000198976"/>
    </source>
</evidence>
<dbReference type="Pfam" id="PF01547">
    <property type="entry name" value="SBP_bac_1"/>
    <property type="match status" value="1"/>
</dbReference>
<keyword evidence="3" id="KW-0472">Membrane</keyword>
<dbReference type="Proteomes" id="UP000198976">
    <property type="component" value="Chromosome I"/>
</dbReference>
<feature type="chain" id="PRO_5046013584" evidence="6">
    <location>
        <begin position="25"/>
        <end position="437"/>
    </location>
</feature>
<keyword evidence="2 6" id="KW-0732">Signal</keyword>
<keyword evidence="4" id="KW-0564">Palmitate</keyword>
<dbReference type="PROSITE" id="PS51257">
    <property type="entry name" value="PROKAR_LIPOPROTEIN"/>
    <property type="match status" value="1"/>
</dbReference>
<accession>A0ABY0VAZ3</accession>
<dbReference type="Gene3D" id="3.40.190.10">
    <property type="entry name" value="Periplasmic binding protein-like II"/>
    <property type="match status" value="2"/>
</dbReference>
<dbReference type="EMBL" id="LT629792">
    <property type="protein sequence ID" value="SDU04368.1"/>
    <property type="molecule type" value="Genomic_DNA"/>
</dbReference>
<reference evidence="7 8" key="1">
    <citation type="submission" date="2016-10" db="EMBL/GenBank/DDBJ databases">
        <authorList>
            <person name="Varghese N."/>
            <person name="Submissions S."/>
        </authorList>
    </citation>
    <scope>NUCLEOTIDE SEQUENCE [LARGE SCALE GENOMIC DNA]</scope>
    <source>
        <strain evidence="7 8">DSM 9169</strain>
    </source>
</reference>
<evidence type="ECO:0000256" key="3">
    <source>
        <dbReference type="ARBA" id="ARBA00023136"/>
    </source>
</evidence>
<keyword evidence="5" id="KW-0449">Lipoprotein</keyword>
<evidence type="ECO:0000256" key="5">
    <source>
        <dbReference type="ARBA" id="ARBA00023288"/>
    </source>
</evidence>
<evidence type="ECO:0000313" key="7">
    <source>
        <dbReference type="EMBL" id="SDU04368.1"/>
    </source>
</evidence>
<proteinExistence type="predicted"/>
<gene>
    <name evidence="7" type="ORF">SAMN04489714_1814</name>
</gene>
<keyword evidence="8" id="KW-1185">Reference proteome</keyword>
<dbReference type="PANTHER" id="PTHR43649">
    <property type="entry name" value="ARABINOSE-BINDING PROTEIN-RELATED"/>
    <property type="match status" value="1"/>
</dbReference>
<name>A0ABY0VAZ3_9ACTO</name>
<feature type="signal peptide" evidence="6">
    <location>
        <begin position="1"/>
        <end position="24"/>
    </location>
</feature>
<sequence>MSRIRTACTGIMALSIMLSACGSAGGESSNATSGEAKASGELEGKCTILQYETTATAQYKGWQKGLAEFQEENPSLDVEWSSTNFESFRSNAKVLLSGGNVPDVVLVNTGNADAGQLASQGLLDPLTDLVEENGWDKELNGAVSALAKYDDNGNAGAGEWYGVPSTASYYTFYYNKDLLAEHGITEMPSSMAELETVFDDLLKAGVTPISSNAGEHAVLQTWWQLISQDASREEVDNFILLAGPADITGGAFAEGTKHLEEWISKGYLGHQLAGLKGDDMERAFIAGEMPFMASGTWSFTRINEEAPFEWGLLEFPEAKLTAGTSGHLWAIPSDAKNKECAKAWIEKTLSESVQGEIARIGGIPVVVDPSTIEDERMKEMNETFQLLKSEDRLSFYPDYPVPGLLDYQMAGLQGLVSGSQSGEEFLAGMKDYYESNK</sequence>
<dbReference type="PANTHER" id="PTHR43649:SF33">
    <property type="entry name" value="POLYGALACTURONAN_RHAMNOGALACTURONAN-BINDING PROTEIN YTCQ"/>
    <property type="match status" value="1"/>
</dbReference>
<evidence type="ECO:0000256" key="2">
    <source>
        <dbReference type="ARBA" id="ARBA00022729"/>
    </source>
</evidence>
<dbReference type="SUPFAM" id="SSF53850">
    <property type="entry name" value="Periplasmic binding protein-like II"/>
    <property type="match status" value="1"/>
</dbReference>
<protein>
    <submittedName>
        <fullName evidence="7">Raffinose/stachyose/melibiose transport system substrate-binding protein</fullName>
    </submittedName>
</protein>
<evidence type="ECO:0000256" key="1">
    <source>
        <dbReference type="ARBA" id="ARBA00022475"/>
    </source>
</evidence>
<dbReference type="InterPro" id="IPR050490">
    <property type="entry name" value="Bact_solute-bd_prot1"/>
</dbReference>
<evidence type="ECO:0000256" key="6">
    <source>
        <dbReference type="SAM" id="SignalP"/>
    </source>
</evidence>
<dbReference type="InterPro" id="IPR006059">
    <property type="entry name" value="SBP"/>
</dbReference>